<dbReference type="InterPro" id="IPR039421">
    <property type="entry name" value="Type_1_exporter"/>
</dbReference>
<dbReference type="InterPro" id="IPR027417">
    <property type="entry name" value="P-loop_NTPase"/>
</dbReference>
<evidence type="ECO:0008006" key="3">
    <source>
        <dbReference type="Google" id="ProtNLM"/>
    </source>
</evidence>
<evidence type="ECO:0000313" key="2">
    <source>
        <dbReference type="Proteomes" id="UP001612415"/>
    </source>
</evidence>
<evidence type="ECO:0000313" key="1">
    <source>
        <dbReference type="EMBL" id="MFI5674176.1"/>
    </source>
</evidence>
<proteinExistence type="predicted"/>
<dbReference type="Gene3D" id="3.40.50.300">
    <property type="entry name" value="P-loop containing nucleotide triphosphate hydrolases"/>
    <property type="match status" value="1"/>
</dbReference>
<dbReference type="Proteomes" id="UP001612415">
    <property type="component" value="Unassembled WGS sequence"/>
</dbReference>
<organism evidence="1 2">
    <name type="scientific">Streptomyces cellulosae</name>
    <dbReference type="NCBI Taxonomy" id="1968"/>
    <lineage>
        <taxon>Bacteria</taxon>
        <taxon>Bacillati</taxon>
        <taxon>Actinomycetota</taxon>
        <taxon>Actinomycetes</taxon>
        <taxon>Kitasatosporales</taxon>
        <taxon>Streptomycetaceae</taxon>
        <taxon>Streptomyces</taxon>
    </lineage>
</organism>
<comment type="caution">
    <text evidence="1">The sequence shown here is derived from an EMBL/GenBank/DDBJ whole genome shotgun (WGS) entry which is preliminary data.</text>
</comment>
<dbReference type="EMBL" id="JBITDC010000002">
    <property type="protein sequence ID" value="MFI5674176.1"/>
    <property type="molecule type" value="Genomic_DNA"/>
</dbReference>
<dbReference type="PANTHER" id="PTHR43394">
    <property type="entry name" value="ATP-DEPENDENT PERMEASE MDL1, MITOCHONDRIAL"/>
    <property type="match status" value="1"/>
</dbReference>
<gene>
    <name evidence="1" type="ORF">ACIA8P_05835</name>
</gene>
<accession>A0ABW7XWC4</accession>
<reference evidence="1 2" key="1">
    <citation type="submission" date="2024-10" db="EMBL/GenBank/DDBJ databases">
        <title>The Natural Products Discovery Center: Release of the First 8490 Sequenced Strains for Exploring Actinobacteria Biosynthetic Diversity.</title>
        <authorList>
            <person name="Kalkreuter E."/>
            <person name="Kautsar S.A."/>
            <person name="Yang D."/>
            <person name="Bader C.D."/>
            <person name="Teijaro C.N."/>
            <person name="Fluegel L."/>
            <person name="Davis C.M."/>
            <person name="Simpson J.R."/>
            <person name="Lauterbach L."/>
            <person name="Steele A.D."/>
            <person name="Gui C."/>
            <person name="Meng S."/>
            <person name="Li G."/>
            <person name="Viehrig K."/>
            <person name="Ye F."/>
            <person name="Su P."/>
            <person name="Kiefer A.F."/>
            <person name="Nichols A."/>
            <person name="Cepeda A.J."/>
            <person name="Yan W."/>
            <person name="Fan B."/>
            <person name="Jiang Y."/>
            <person name="Adhikari A."/>
            <person name="Zheng C.-J."/>
            <person name="Schuster L."/>
            <person name="Cowan T.M."/>
            <person name="Smanski M.J."/>
            <person name="Chevrette M.G."/>
            <person name="De Carvalho L.P.S."/>
            <person name="Shen B."/>
        </authorList>
    </citation>
    <scope>NUCLEOTIDE SEQUENCE [LARGE SCALE GENOMIC DNA]</scope>
    <source>
        <strain evidence="1 2">NPDC051599</strain>
    </source>
</reference>
<protein>
    <recommendedName>
        <fullName evidence="3">ABC transporter domain-containing protein</fullName>
    </recommendedName>
</protein>
<dbReference type="PANTHER" id="PTHR43394:SF1">
    <property type="entry name" value="ATP-BINDING CASSETTE SUB-FAMILY B MEMBER 10, MITOCHONDRIAL"/>
    <property type="match status" value="1"/>
</dbReference>
<keyword evidence="2" id="KW-1185">Reference proteome</keyword>
<dbReference type="RefSeq" id="WP_398655122.1">
    <property type="nucleotide sequence ID" value="NZ_JBITDC010000002.1"/>
</dbReference>
<dbReference type="SUPFAM" id="SSF52540">
    <property type="entry name" value="P-loop containing nucleoside triphosphate hydrolases"/>
    <property type="match status" value="1"/>
</dbReference>
<name>A0ABW7XWC4_STRCE</name>
<sequence length="101" mass="10597">MILDEPSAGLDAESEHEIHLSISRHRAGSTSLLISHRLNAVHDADRIAVLGDGRVLEAGNHRELMQGGGEYARLFALQADGYVDEPSGSGPADPVQAAAAS</sequence>